<feature type="binding site" evidence="10">
    <location>
        <position position="19"/>
    </location>
    <ligand>
        <name>ATP</name>
        <dbReference type="ChEBI" id="CHEBI:30616"/>
    </ligand>
</feature>
<evidence type="ECO:0000256" key="5">
    <source>
        <dbReference type="ARBA" id="ARBA00022679"/>
    </source>
</evidence>
<proteinExistence type="inferred from homology"/>
<comment type="subcellular location">
    <subcellularLocation>
        <location evidence="10">Cytoplasm</location>
    </subcellularLocation>
    <subcellularLocation>
        <location evidence="10">Nucleus</location>
    </subcellularLocation>
</comment>
<dbReference type="VEuPathDB" id="ToxoDB:LOC34623243"/>
<dbReference type="AlphaFoldDB" id="A0A1D3D5C0"/>
<dbReference type="GO" id="GO:0042274">
    <property type="term" value="P:ribosomal small subunit biogenesis"/>
    <property type="evidence" value="ECO:0007669"/>
    <property type="project" value="UniProtKB-UniRule"/>
</dbReference>
<dbReference type="GO" id="GO:0005524">
    <property type="term" value="F:ATP binding"/>
    <property type="evidence" value="ECO:0007669"/>
    <property type="project" value="UniProtKB-KW"/>
</dbReference>
<accession>A0A1D3D5C0</accession>
<dbReference type="GeneID" id="34623243"/>
<keyword evidence="9 10" id="KW-0539">Nucleus</keyword>
<comment type="catalytic activity">
    <reaction evidence="1 10">
        <text>AMP + ATP = 2 ADP</text>
        <dbReference type="Rhea" id="RHEA:12973"/>
        <dbReference type="ChEBI" id="CHEBI:30616"/>
        <dbReference type="ChEBI" id="CHEBI:456215"/>
        <dbReference type="ChEBI" id="CHEBI:456216"/>
        <dbReference type="EC" id="2.7.4.3"/>
    </reaction>
</comment>
<feature type="binding site" evidence="10">
    <location>
        <position position="110"/>
    </location>
    <ligand>
        <name>ATP</name>
        <dbReference type="ChEBI" id="CHEBI:30616"/>
    </ligand>
</feature>
<dbReference type="OrthoDB" id="10251185at2759"/>
<keyword evidence="3 10" id="KW-0690">Ribosome biogenesis</keyword>
<name>A0A1D3D5C0_9EIME</name>
<keyword evidence="12" id="KW-1185">Reference proteome</keyword>
<comment type="subunit">
    <text evidence="10">Interacts with small ribosomal subunit protein uS11. Not a structural component of 43S pre-ribosomes, but transiently interacts with them by binding to uS11.</text>
</comment>
<feature type="binding site" evidence="10">
    <location>
        <position position="18"/>
    </location>
    <ligand>
        <name>ATP</name>
        <dbReference type="ChEBI" id="CHEBI:30616"/>
    </ligand>
</feature>
<dbReference type="FunFam" id="3.40.50.300:FF:000372">
    <property type="entry name" value="Adenylate kinase isoenzyme 6 homolog"/>
    <property type="match status" value="1"/>
</dbReference>
<keyword evidence="2 10" id="KW-0963">Cytoplasm</keyword>
<evidence type="ECO:0000256" key="1">
    <source>
        <dbReference type="ARBA" id="ARBA00000582"/>
    </source>
</evidence>
<comment type="similarity">
    <text evidence="10">Belongs to the adenylate kinase family. AK6 subfamily.</text>
</comment>
<dbReference type="EMBL" id="JROU02000661">
    <property type="protein sequence ID" value="OEH78643.1"/>
    <property type="molecule type" value="Genomic_DNA"/>
</dbReference>
<dbReference type="PANTHER" id="PTHR12595:SF0">
    <property type="entry name" value="ADENYLATE KINASE ISOENZYME 6"/>
    <property type="match status" value="1"/>
</dbReference>
<feature type="region of interest" description="LID" evidence="10">
    <location>
        <begin position="109"/>
        <end position="119"/>
    </location>
</feature>
<comment type="function">
    <text evidence="10">Broad-specificity nucleoside monophosphate (NMP) kinase that catalyzes the reversible transfer of the terminal phosphate group between nucleoside triphosphates and monophosphates. Has also ATPase activity. Involved in the late cytoplasmic maturation steps of the 40S ribosomal particles, specifically 18S rRNA maturation. While NMP activity is not required for ribosome maturation, ATPase activity is. Associates transiently with small ribosomal subunit protein uS11. ATP hydrolysis breaks the interaction with uS11. May temporarily remove uS11 from the ribosome to enable a conformational change of the ribosomal RNA that is needed for the final maturation step of the small ribosomal subunit. Its NMP activity may have a role in nuclear energy homeostasis.</text>
</comment>
<dbReference type="Proteomes" id="UP000095192">
    <property type="component" value="Unassembled WGS sequence"/>
</dbReference>
<evidence type="ECO:0000256" key="7">
    <source>
        <dbReference type="ARBA" id="ARBA00022777"/>
    </source>
</evidence>
<dbReference type="GO" id="GO:0016887">
    <property type="term" value="F:ATP hydrolysis activity"/>
    <property type="evidence" value="ECO:0007669"/>
    <property type="project" value="UniProtKB-UniRule"/>
</dbReference>
<dbReference type="VEuPathDB" id="ToxoDB:cyc_07243"/>
<dbReference type="HAMAP" id="MF_00039">
    <property type="entry name" value="Adenylate_kinase_AK6"/>
    <property type="match status" value="1"/>
</dbReference>
<keyword evidence="8 10" id="KW-0067">ATP-binding</keyword>
<dbReference type="GO" id="GO:0005634">
    <property type="term" value="C:nucleus"/>
    <property type="evidence" value="ECO:0007669"/>
    <property type="project" value="UniProtKB-SubCell"/>
</dbReference>
<sequence length="174" mass="19606">MQRRPNILVTGTPGVGKTTFCQQLAEDLDLEHINVGKLISDESLFQEWDDELKCSIFDEDKVADRLNELLSSGGKLVDFHSCDFMEPSWFALVFVLRAETHIIYDRLAARHYSESKIQENVQSEIFQVLLDEATETFGEEKVTQLQSNVMDDLTTNIAVATQKYQAALGVACGQ</sequence>
<dbReference type="InterPro" id="IPR027417">
    <property type="entry name" value="P-loop_NTPase"/>
</dbReference>
<protein>
    <recommendedName>
        <fullName evidence="10">Adenylate kinase isoenzyme 6 homolog</fullName>
        <shortName evidence="10">AK6</shortName>
        <ecNumber evidence="10">2.7.4.3</ecNumber>
    </recommendedName>
    <alternativeName>
        <fullName evidence="10">Dual activity adenylate kinase/ATPase</fullName>
        <shortName evidence="10">AK/ATPase</shortName>
    </alternativeName>
</protein>
<evidence type="ECO:0000256" key="3">
    <source>
        <dbReference type="ARBA" id="ARBA00022517"/>
    </source>
</evidence>
<organism evidence="11 12">
    <name type="scientific">Cyclospora cayetanensis</name>
    <dbReference type="NCBI Taxonomy" id="88456"/>
    <lineage>
        <taxon>Eukaryota</taxon>
        <taxon>Sar</taxon>
        <taxon>Alveolata</taxon>
        <taxon>Apicomplexa</taxon>
        <taxon>Conoidasida</taxon>
        <taxon>Coccidia</taxon>
        <taxon>Eucoccidiorida</taxon>
        <taxon>Eimeriorina</taxon>
        <taxon>Eimeriidae</taxon>
        <taxon>Cyclospora</taxon>
    </lineage>
</organism>
<evidence type="ECO:0000256" key="10">
    <source>
        <dbReference type="HAMAP-Rule" id="MF_03173"/>
    </source>
</evidence>
<comment type="caution">
    <text evidence="11">The sequence shown here is derived from an EMBL/GenBank/DDBJ whole genome shotgun (WGS) entry which is preliminary data.</text>
</comment>
<reference evidence="11 12" key="1">
    <citation type="journal article" date="2016" name="BMC Genomics">
        <title>Comparative genomics reveals Cyclospora cayetanensis possesses coccidia-like metabolism and invasion components but unique surface antigens.</title>
        <authorList>
            <person name="Liu S."/>
            <person name="Wang L."/>
            <person name="Zheng H."/>
            <person name="Xu Z."/>
            <person name="Roellig D.M."/>
            <person name="Li N."/>
            <person name="Frace M.A."/>
            <person name="Tang K."/>
            <person name="Arrowood M.J."/>
            <person name="Moss D.M."/>
            <person name="Zhang L."/>
            <person name="Feng Y."/>
            <person name="Xiao L."/>
        </authorList>
    </citation>
    <scope>NUCLEOTIDE SEQUENCE [LARGE SCALE GENOMIC DNA]</scope>
    <source>
        <strain evidence="11 12">CHN_HEN01</strain>
    </source>
</reference>
<dbReference type="PANTHER" id="PTHR12595">
    <property type="entry name" value="POS9-ACTIVATING FACTOR FAP7-RELATED"/>
    <property type="match status" value="1"/>
</dbReference>
<feature type="binding site" evidence="10">
    <location>
        <position position="17"/>
    </location>
    <ligand>
        <name>ATP</name>
        <dbReference type="ChEBI" id="CHEBI:30616"/>
    </ligand>
</feature>
<evidence type="ECO:0000256" key="6">
    <source>
        <dbReference type="ARBA" id="ARBA00022741"/>
    </source>
</evidence>
<dbReference type="SUPFAM" id="SSF52540">
    <property type="entry name" value="P-loop containing nucleoside triphosphate hydrolases"/>
    <property type="match status" value="1"/>
</dbReference>
<feature type="binding site" evidence="10">
    <location>
        <position position="14"/>
    </location>
    <ligand>
        <name>ATP</name>
        <dbReference type="ChEBI" id="CHEBI:30616"/>
    </ligand>
</feature>
<dbReference type="GO" id="GO:0006364">
    <property type="term" value="P:rRNA processing"/>
    <property type="evidence" value="ECO:0007669"/>
    <property type="project" value="UniProtKB-KW"/>
</dbReference>
<evidence type="ECO:0000256" key="2">
    <source>
        <dbReference type="ARBA" id="ARBA00022490"/>
    </source>
</evidence>
<dbReference type="Gene3D" id="3.40.50.300">
    <property type="entry name" value="P-loop containing nucleotide triphosphate hydrolases"/>
    <property type="match status" value="1"/>
</dbReference>
<keyword evidence="4 10" id="KW-0698">rRNA processing</keyword>
<evidence type="ECO:0000256" key="8">
    <source>
        <dbReference type="ARBA" id="ARBA00022840"/>
    </source>
</evidence>
<dbReference type="GO" id="GO:0005737">
    <property type="term" value="C:cytoplasm"/>
    <property type="evidence" value="ECO:0007669"/>
    <property type="project" value="UniProtKB-SubCell"/>
</dbReference>
<dbReference type="EC" id="2.7.4.3" evidence="10"/>
<keyword evidence="6 10" id="KW-0547">Nucleotide-binding</keyword>
<comment type="caution">
    <text evidence="10">Lacks conserved residue(s) required for the propagation of feature annotation.</text>
</comment>
<keyword evidence="5 10" id="KW-0808">Transferase</keyword>
<feature type="region of interest" description="NMPbind" evidence="10">
    <location>
        <begin position="34"/>
        <end position="57"/>
    </location>
</feature>
<comment type="catalytic activity">
    <reaction evidence="10">
        <text>ATP + H2O = ADP + phosphate + H(+)</text>
        <dbReference type="Rhea" id="RHEA:13065"/>
        <dbReference type="ChEBI" id="CHEBI:15377"/>
        <dbReference type="ChEBI" id="CHEBI:15378"/>
        <dbReference type="ChEBI" id="CHEBI:30616"/>
        <dbReference type="ChEBI" id="CHEBI:43474"/>
        <dbReference type="ChEBI" id="CHEBI:456216"/>
    </reaction>
</comment>
<gene>
    <name evidence="11" type="ORF">cyc_07243</name>
</gene>
<feature type="binding site" evidence="10">
    <location>
        <position position="16"/>
    </location>
    <ligand>
        <name>ATP</name>
        <dbReference type="ChEBI" id="CHEBI:30616"/>
    </ligand>
</feature>
<evidence type="ECO:0000313" key="11">
    <source>
        <dbReference type="EMBL" id="OEH78643.1"/>
    </source>
</evidence>
<dbReference type="GO" id="GO:0004017">
    <property type="term" value="F:AMP kinase activity"/>
    <property type="evidence" value="ECO:0007669"/>
    <property type="project" value="UniProtKB-UniRule"/>
</dbReference>
<keyword evidence="7 10" id="KW-0418">Kinase</keyword>
<evidence type="ECO:0000313" key="12">
    <source>
        <dbReference type="Proteomes" id="UP000095192"/>
    </source>
</evidence>
<evidence type="ECO:0000256" key="9">
    <source>
        <dbReference type="ARBA" id="ARBA00023242"/>
    </source>
</evidence>
<dbReference type="Pfam" id="PF13238">
    <property type="entry name" value="AAA_18"/>
    <property type="match status" value="1"/>
</dbReference>
<evidence type="ECO:0000256" key="4">
    <source>
        <dbReference type="ARBA" id="ARBA00022552"/>
    </source>
</evidence>
<dbReference type="InterPro" id="IPR020618">
    <property type="entry name" value="Adenyl_kinase_AK6"/>
</dbReference>